<dbReference type="AlphaFoldDB" id="A0A9K3K7J7"/>
<dbReference type="GO" id="GO:0120147">
    <property type="term" value="F:formylglycine-generating oxidase activity"/>
    <property type="evidence" value="ECO:0007669"/>
    <property type="project" value="TreeGrafter"/>
</dbReference>
<feature type="region of interest" description="Disordered" evidence="1">
    <location>
        <begin position="152"/>
        <end position="172"/>
    </location>
</feature>
<evidence type="ECO:0000259" key="2">
    <source>
        <dbReference type="Pfam" id="PF03781"/>
    </source>
</evidence>
<dbReference type="EMBL" id="JAGRRH010000072">
    <property type="protein sequence ID" value="KAG7337848.1"/>
    <property type="molecule type" value="Genomic_DNA"/>
</dbReference>
<reference evidence="3" key="1">
    <citation type="journal article" date="2021" name="Sci. Rep.">
        <title>Diploid genomic architecture of Nitzschia inconspicua, an elite biomass production diatom.</title>
        <authorList>
            <person name="Oliver A."/>
            <person name="Podell S."/>
            <person name="Pinowska A."/>
            <person name="Traller J.C."/>
            <person name="Smith S.R."/>
            <person name="McClure R."/>
            <person name="Beliaev A."/>
            <person name="Bohutskyi P."/>
            <person name="Hill E.A."/>
            <person name="Rabines A."/>
            <person name="Zheng H."/>
            <person name="Allen L.Z."/>
            <person name="Kuo A."/>
            <person name="Grigoriev I.V."/>
            <person name="Allen A.E."/>
            <person name="Hazlebeck D."/>
            <person name="Allen E.E."/>
        </authorList>
    </citation>
    <scope>NUCLEOTIDE SEQUENCE</scope>
    <source>
        <strain evidence="3">Hildebrandi</strain>
    </source>
</reference>
<evidence type="ECO:0000313" key="3">
    <source>
        <dbReference type="EMBL" id="KAG7337848.1"/>
    </source>
</evidence>
<name>A0A9K3K7J7_9STRA</name>
<accession>A0A9K3K7J7</accession>
<feature type="domain" description="Sulfatase-modifying factor enzyme-like" evidence="2">
    <location>
        <begin position="560"/>
        <end position="737"/>
    </location>
</feature>
<evidence type="ECO:0000313" key="5">
    <source>
        <dbReference type="Proteomes" id="UP000693970"/>
    </source>
</evidence>
<dbReference type="PANTHER" id="PTHR23150:SF19">
    <property type="entry name" value="FORMYLGLYCINE-GENERATING ENZYME"/>
    <property type="match status" value="1"/>
</dbReference>
<dbReference type="PANTHER" id="PTHR23150">
    <property type="entry name" value="SULFATASE MODIFYING FACTOR 1, 2"/>
    <property type="match status" value="1"/>
</dbReference>
<dbReference type="OrthoDB" id="659at2759"/>
<dbReference type="Pfam" id="PF03781">
    <property type="entry name" value="FGE-sulfatase"/>
    <property type="match status" value="1"/>
</dbReference>
<dbReference type="Proteomes" id="UP000693970">
    <property type="component" value="Unassembled WGS sequence"/>
</dbReference>
<comment type="caution">
    <text evidence="3">The sequence shown here is derived from an EMBL/GenBank/DDBJ whole genome shotgun (WGS) entry which is preliminary data.</text>
</comment>
<evidence type="ECO:0000256" key="1">
    <source>
        <dbReference type="SAM" id="MobiDB-lite"/>
    </source>
</evidence>
<dbReference type="EMBL" id="JAGRRH010000019">
    <property type="protein sequence ID" value="KAG7349902.1"/>
    <property type="molecule type" value="Genomic_DNA"/>
</dbReference>
<dbReference type="InterPro" id="IPR051043">
    <property type="entry name" value="Sulfatase_Mod_Factor_Kinase"/>
</dbReference>
<organism evidence="3 5">
    <name type="scientific">Nitzschia inconspicua</name>
    <dbReference type="NCBI Taxonomy" id="303405"/>
    <lineage>
        <taxon>Eukaryota</taxon>
        <taxon>Sar</taxon>
        <taxon>Stramenopiles</taxon>
        <taxon>Ochrophyta</taxon>
        <taxon>Bacillariophyta</taxon>
        <taxon>Bacillariophyceae</taxon>
        <taxon>Bacillariophycidae</taxon>
        <taxon>Bacillariales</taxon>
        <taxon>Bacillariaceae</taxon>
        <taxon>Nitzschia</taxon>
    </lineage>
</organism>
<proteinExistence type="predicted"/>
<evidence type="ECO:0000313" key="4">
    <source>
        <dbReference type="EMBL" id="KAG7349902.1"/>
    </source>
</evidence>
<keyword evidence="5" id="KW-1185">Reference proteome</keyword>
<sequence length="839" mass="94966">MSPRERELEIQFQKSLDDLRHELEQKLPKTNNTTNLNVDELVSSTDLDKTLLKYVMIYEATPKGLAKSCIQDPEQEAWIHKLLLNQQQQTDDDVLLTSLLRDMLVADGPRGNEYGTAMHLYHTIIETSEQLPENDPTGILRKLALAISLEHATPVPQENPKRTTGDDQQQQQTFVDPVRRYLNYETAYLQGELDPNFELLSVWELRFVVDGSEPDEVSQWGRDMLRNYRPDHVLTGNEKWRYVEMVRSNIRYGSASVKYDRDDLQLYQNILLNGGICGRRAFFGRFILRAFGIPTTARPSKGHGALCHWTPYQQDGTGGWCVNLGPEWGAGYTKTRYKPDLDFLATTQARVDQATYLKVKRAQWIGSVFQEKPYHGEKQVEQDNKPNIGFWYKTSLQIQKQIINGLPTTMQSQRVNKKVHKSTMAEQLQAKKIPVDTPKQVIYGTPDDPNAILIPAATFCQPKKSTRDVQVMRSFHPVDGGWQVYLPSFPSQGLTIVRGGTWKMDPADCSSGARLKSGGYGKYADWGMRVALSGPDDGSVPSQRELSIDLDAVHGTVKLEMVFVPPGSFLMGGDPNKKDARFECVESPKHKVTLTNGFWLGKYPVTQEQYEILMGTNPSKSTKDPKCPVDTIGESEAFDYCDKMVEVIGRDFRLPTEAEWEYAARGGMGDTKWFFGDDPQQLGEYAWFKDNSGGKSHPVGQKKPNPFGLYDMYGNVFERVSDKYSVDYYQKSPSVDPTGPSQGTKSIFEYKVTVPTSRVYKLEAEVVTANPKQHLKVIVNGDESNEYCLDLPWTNGYWEDTTSPCNLPLQAGENTIRFWRDNPPQYGVSVKSFTLTPCS</sequence>
<dbReference type="InterPro" id="IPR005532">
    <property type="entry name" value="SUMF_dom"/>
</dbReference>
<reference evidence="3" key="2">
    <citation type="submission" date="2021-04" db="EMBL/GenBank/DDBJ databases">
        <authorList>
            <person name="Podell S."/>
        </authorList>
    </citation>
    <scope>NUCLEOTIDE SEQUENCE</scope>
    <source>
        <strain evidence="3">Hildebrandi</strain>
    </source>
</reference>
<protein>
    <submittedName>
        <fullName evidence="3">Sulfatase-modifying factor</fullName>
    </submittedName>
</protein>
<gene>
    <name evidence="4" type="ORF">IV203_012499</name>
    <name evidence="3" type="ORF">IV203_012733</name>
</gene>